<dbReference type="EMBL" id="CM045772">
    <property type="protein sequence ID" value="KAI7985830.1"/>
    <property type="molecule type" value="Genomic_DNA"/>
</dbReference>
<gene>
    <name evidence="1" type="ORF">LOK49_LG14G00334</name>
</gene>
<sequence>MEHIHYEDENTQYICLGPVNKVLNMICCWVDDPNSMANQLHLSRIKDYLWVAEDGMKIQVFYQVRDDSSGNLSFWYRRISKGGWPFSTPDNGWLRRLQSQKV</sequence>
<proteinExistence type="predicted"/>
<dbReference type="Proteomes" id="UP001060215">
    <property type="component" value="Chromosome 15"/>
</dbReference>
<comment type="caution">
    <text evidence="1">The sequence shown here is derived from an EMBL/GenBank/DDBJ whole genome shotgun (WGS) entry which is preliminary data.</text>
</comment>
<evidence type="ECO:0000313" key="2">
    <source>
        <dbReference type="Proteomes" id="UP001060215"/>
    </source>
</evidence>
<evidence type="ECO:0000313" key="1">
    <source>
        <dbReference type="EMBL" id="KAI7985830.1"/>
    </source>
</evidence>
<organism evidence="1 2">
    <name type="scientific">Camellia lanceoleosa</name>
    <dbReference type="NCBI Taxonomy" id="1840588"/>
    <lineage>
        <taxon>Eukaryota</taxon>
        <taxon>Viridiplantae</taxon>
        <taxon>Streptophyta</taxon>
        <taxon>Embryophyta</taxon>
        <taxon>Tracheophyta</taxon>
        <taxon>Spermatophyta</taxon>
        <taxon>Magnoliopsida</taxon>
        <taxon>eudicotyledons</taxon>
        <taxon>Gunneridae</taxon>
        <taxon>Pentapetalae</taxon>
        <taxon>asterids</taxon>
        <taxon>Ericales</taxon>
        <taxon>Theaceae</taxon>
        <taxon>Camellia</taxon>
    </lineage>
</organism>
<accession>A0ACC0FB81</accession>
<keyword evidence="2" id="KW-1185">Reference proteome</keyword>
<name>A0ACC0FB81_9ERIC</name>
<reference evidence="1 2" key="1">
    <citation type="journal article" date="2022" name="Plant J.">
        <title>Chromosome-level genome of Camellia lanceoleosa provides a valuable resource for understanding genome evolution and self-incompatibility.</title>
        <authorList>
            <person name="Gong W."/>
            <person name="Xiao S."/>
            <person name="Wang L."/>
            <person name="Liao Z."/>
            <person name="Chang Y."/>
            <person name="Mo W."/>
            <person name="Hu G."/>
            <person name="Li W."/>
            <person name="Zhao G."/>
            <person name="Zhu H."/>
            <person name="Hu X."/>
            <person name="Ji K."/>
            <person name="Xiang X."/>
            <person name="Song Q."/>
            <person name="Yuan D."/>
            <person name="Jin S."/>
            <person name="Zhang L."/>
        </authorList>
    </citation>
    <scope>NUCLEOTIDE SEQUENCE [LARGE SCALE GENOMIC DNA]</scope>
    <source>
        <strain evidence="1">SQ_2022a</strain>
    </source>
</reference>
<protein>
    <submittedName>
        <fullName evidence="1">Cycloartenol synthase 2</fullName>
    </submittedName>
</protein>